<organism evidence="6 7">
    <name type="scientific">Candidatus Magnetobacterium casense</name>
    <dbReference type="NCBI Taxonomy" id="1455061"/>
    <lineage>
        <taxon>Bacteria</taxon>
        <taxon>Pseudomonadati</taxon>
        <taxon>Nitrospirota</taxon>
        <taxon>Thermodesulfovibrionia</taxon>
        <taxon>Thermodesulfovibrionales</taxon>
        <taxon>Candidatus Magnetobacteriaceae</taxon>
        <taxon>Candidatus Magnetobacterium</taxon>
    </lineage>
</organism>
<comment type="caution">
    <text evidence="6">The sequence shown here is derived from an EMBL/GenBank/DDBJ whole genome shotgun (WGS) entry which is preliminary data.</text>
</comment>
<dbReference type="InterPro" id="IPR022572">
    <property type="entry name" value="DNA_rep/recomb_RecO_N"/>
</dbReference>
<evidence type="ECO:0000256" key="4">
    <source>
        <dbReference type="HAMAP-Rule" id="MF_00201"/>
    </source>
</evidence>
<dbReference type="PANTHER" id="PTHR33991">
    <property type="entry name" value="DNA REPAIR PROTEIN RECO"/>
    <property type="match status" value="1"/>
</dbReference>
<sequence length="259" mass="29399">MLHRTEGIVLNSFPYGEADAIVSFFTSDYGVVRVFAKGPRKTKSRFGSALEPLTHNRMAFWGREHATLPRLTQADIIYPHQKLREEFGCFQRVSEIVEMTLGLIPEMAPHRELFDIMLNALRLIETDRLPYRVYLFYKVKLLTLSGFLPRLSGCAMCGRTGTSFYFHDGSIVCGGCLGGMGRGDSGGGSPKVELSMGAISVYEKIRQWRWEMLGRLMPSPQLAQELERMLNLHIRFTIDKDIKTNSFLLTQQRVTVPLT</sequence>
<dbReference type="Pfam" id="PF11967">
    <property type="entry name" value="RecO_N"/>
    <property type="match status" value="1"/>
</dbReference>
<dbReference type="EMBL" id="JABXWD010000122">
    <property type="protein sequence ID" value="MBV6341562.1"/>
    <property type="molecule type" value="Genomic_DNA"/>
</dbReference>
<keyword evidence="3 4" id="KW-0234">DNA repair</keyword>
<dbReference type="PANTHER" id="PTHR33991:SF1">
    <property type="entry name" value="DNA REPAIR PROTEIN RECO"/>
    <property type="match status" value="1"/>
</dbReference>
<keyword evidence="1 4" id="KW-0227">DNA damage</keyword>
<evidence type="ECO:0000259" key="5">
    <source>
        <dbReference type="Pfam" id="PF11967"/>
    </source>
</evidence>
<dbReference type="NCBIfam" id="TIGR00613">
    <property type="entry name" value="reco"/>
    <property type="match status" value="1"/>
</dbReference>
<evidence type="ECO:0000256" key="2">
    <source>
        <dbReference type="ARBA" id="ARBA00023172"/>
    </source>
</evidence>
<name>A0ABS6RY42_9BACT</name>
<feature type="domain" description="DNA replication/recombination mediator RecO N-terminal" evidence="5">
    <location>
        <begin position="1"/>
        <end position="79"/>
    </location>
</feature>
<keyword evidence="2 4" id="KW-0233">DNA recombination</keyword>
<keyword evidence="7" id="KW-1185">Reference proteome</keyword>
<dbReference type="InterPro" id="IPR003717">
    <property type="entry name" value="RecO"/>
</dbReference>
<evidence type="ECO:0000256" key="3">
    <source>
        <dbReference type="ARBA" id="ARBA00023204"/>
    </source>
</evidence>
<proteinExistence type="inferred from homology"/>
<comment type="function">
    <text evidence="4">Involved in DNA repair and RecF pathway recombination.</text>
</comment>
<gene>
    <name evidence="4 6" type="primary">recO</name>
    <name evidence="6" type="ORF">HWQ67_08185</name>
</gene>
<evidence type="ECO:0000313" key="6">
    <source>
        <dbReference type="EMBL" id="MBV6341562.1"/>
    </source>
</evidence>
<evidence type="ECO:0000256" key="1">
    <source>
        <dbReference type="ARBA" id="ARBA00022763"/>
    </source>
</evidence>
<evidence type="ECO:0000313" key="7">
    <source>
        <dbReference type="Proteomes" id="UP001196980"/>
    </source>
</evidence>
<reference evidence="6 7" key="1">
    <citation type="journal article" date="2020" name="J Geophys Res Biogeosci">
        <title>Magnetotaxis as an Adaptation to Enable Bacterial Shuttling of Microbial Sulfur and Sulfur Cycling Across Aquatic Oxic#Anoxic Interfaces.</title>
        <authorList>
            <person name="Li J."/>
            <person name="Liu P."/>
            <person name="Wang J."/>
            <person name="Roberts A.P."/>
            <person name="Pan Y."/>
        </authorList>
    </citation>
    <scope>NUCLEOTIDE SEQUENCE [LARGE SCALE GENOMIC DNA]</scope>
    <source>
        <strain evidence="6 7">MYR-1_YQ</strain>
    </source>
</reference>
<dbReference type="Pfam" id="PF02565">
    <property type="entry name" value="RecO_C"/>
    <property type="match status" value="1"/>
</dbReference>
<comment type="similarity">
    <text evidence="4">Belongs to the RecO family.</text>
</comment>
<dbReference type="HAMAP" id="MF_00201">
    <property type="entry name" value="RecO"/>
    <property type="match status" value="1"/>
</dbReference>
<dbReference type="Proteomes" id="UP001196980">
    <property type="component" value="Unassembled WGS sequence"/>
</dbReference>
<dbReference type="RefSeq" id="WP_218252195.1">
    <property type="nucleotide sequence ID" value="NZ_JABXWD010000122.1"/>
</dbReference>
<accession>A0ABS6RY42</accession>
<protein>
    <recommendedName>
        <fullName evidence="4">DNA repair protein RecO</fullName>
    </recommendedName>
    <alternativeName>
        <fullName evidence="4">Recombination protein O</fullName>
    </alternativeName>
</protein>